<protein>
    <submittedName>
        <fullName evidence="4">Uncharacterized protein</fullName>
    </submittedName>
</protein>
<keyword evidence="2" id="KW-0812">Transmembrane</keyword>
<feature type="region of interest" description="Disordered" evidence="1">
    <location>
        <begin position="216"/>
        <end position="422"/>
    </location>
</feature>
<feature type="compositionally biased region" description="Basic residues" evidence="1">
    <location>
        <begin position="303"/>
        <end position="319"/>
    </location>
</feature>
<accession>A0A914H7H6</accession>
<dbReference type="Proteomes" id="UP000887572">
    <property type="component" value="Unplaced"/>
</dbReference>
<feature type="compositionally biased region" description="Basic residues" evidence="1">
    <location>
        <begin position="394"/>
        <end position="413"/>
    </location>
</feature>
<evidence type="ECO:0000313" key="4">
    <source>
        <dbReference type="WBParaSite" id="Gr19_v10_g14539.t1"/>
    </source>
</evidence>
<dbReference type="AlphaFoldDB" id="A0A914H7H6"/>
<feature type="transmembrane region" description="Helical" evidence="2">
    <location>
        <begin position="33"/>
        <end position="57"/>
    </location>
</feature>
<reference evidence="4" key="1">
    <citation type="submission" date="2022-11" db="UniProtKB">
        <authorList>
            <consortium name="WormBaseParasite"/>
        </authorList>
    </citation>
    <scope>IDENTIFICATION</scope>
</reference>
<keyword evidence="3" id="KW-1185">Reference proteome</keyword>
<dbReference type="SUPFAM" id="SSF57184">
    <property type="entry name" value="Growth factor receptor domain"/>
    <property type="match status" value="1"/>
</dbReference>
<name>A0A914H7H6_GLORO</name>
<sequence length="610" mass="69461">MFRCVLFAVGKKKKCFGASIVTPHHYKQQQHQLLLLLVLVLVLLIFHPTDVFLLMLFEAGGLELSLNAAAAAQFFFPIHISPPAVSGPSTPRPHRSTGENGWTGGVKFKFFTFQPSRASSPPPPSSSSSSHLFLLLLLLLLLLPSGRLFKRFHLTKDKNDEVPNLFAVHQCHQRPKLGEAQPEWVEPPRHRHRLAVEKPRLPLPHQAERRQRLHLKQLQRPRPKQLRLHPQSNLQLNSPHLHLQLSPLSSKRPATDGSATRTDTEMKRVPRQEVAEVEPPRHRHRLAVEKPRLPLPHQAERRQRLHPKQLQRPRPKQLRLHPQSNLQLNSPPLRLQLSPPSSKRPATDGSATKTATEMKRQQREAPAEVEPQRHQLPVEQKPRLLLPHQAERRQRLHPKQLRRPRPKQLRLHPRSNLQLNSPPLRLQLNQRSSKRSDQRFFHPYALPCLPSLSFGWTFCWERVTRRHRLQLHSVADQNSMTTVFRSSALPYSILVILATIELCHGLEKSKAVGPCLKGGQCPPAHFCAGDNECYPKKAAGKKFARRDVPQKDNIGPCVNGLCPKGYECRDDACFKVKVPPGAPKSLGPCVNNKCPDGYSCDQSEYKCFAH</sequence>
<dbReference type="WBParaSite" id="Gr19_v10_g14539.t1">
    <property type="protein sequence ID" value="Gr19_v10_g14539.t1"/>
    <property type="gene ID" value="Gr19_v10_g14539"/>
</dbReference>
<proteinExistence type="predicted"/>
<feature type="compositionally biased region" description="Basic and acidic residues" evidence="1">
    <location>
        <begin position="262"/>
        <end position="302"/>
    </location>
</feature>
<organism evidence="3 4">
    <name type="scientific">Globodera rostochiensis</name>
    <name type="common">Golden nematode worm</name>
    <name type="synonym">Heterodera rostochiensis</name>
    <dbReference type="NCBI Taxonomy" id="31243"/>
    <lineage>
        <taxon>Eukaryota</taxon>
        <taxon>Metazoa</taxon>
        <taxon>Ecdysozoa</taxon>
        <taxon>Nematoda</taxon>
        <taxon>Chromadorea</taxon>
        <taxon>Rhabditida</taxon>
        <taxon>Tylenchina</taxon>
        <taxon>Tylenchomorpha</taxon>
        <taxon>Tylenchoidea</taxon>
        <taxon>Heteroderidae</taxon>
        <taxon>Heteroderinae</taxon>
        <taxon>Globodera</taxon>
    </lineage>
</organism>
<evidence type="ECO:0000256" key="2">
    <source>
        <dbReference type="SAM" id="Phobius"/>
    </source>
</evidence>
<evidence type="ECO:0000313" key="3">
    <source>
        <dbReference type="Proteomes" id="UP000887572"/>
    </source>
</evidence>
<keyword evidence="2" id="KW-0472">Membrane</keyword>
<keyword evidence="2" id="KW-1133">Transmembrane helix</keyword>
<feature type="compositionally biased region" description="Basic and acidic residues" evidence="1">
    <location>
        <begin position="356"/>
        <end position="373"/>
    </location>
</feature>
<evidence type="ECO:0000256" key="1">
    <source>
        <dbReference type="SAM" id="MobiDB-lite"/>
    </source>
</evidence>
<dbReference type="InterPro" id="IPR009030">
    <property type="entry name" value="Growth_fac_rcpt_cys_sf"/>
</dbReference>
<feature type="compositionally biased region" description="Low complexity" evidence="1">
    <location>
        <begin position="232"/>
        <end position="250"/>
    </location>
</feature>
<feature type="compositionally biased region" description="Basic residues" evidence="1">
    <location>
        <begin position="216"/>
        <end position="227"/>
    </location>
</feature>
<feature type="compositionally biased region" description="Low complexity" evidence="1">
    <location>
        <begin position="324"/>
        <end position="344"/>
    </location>
</feature>